<proteinExistence type="predicted"/>
<name>A0AAW0FV25_9APHY</name>
<feature type="compositionally biased region" description="Low complexity" evidence="1">
    <location>
        <begin position="316"/>
        <end position="327"/>
    </location>
</feature>
<dbReference type="Proteomes" id="UP001385951">
    <property type="component" value="Unassembled WGS sequence"/>
</dbReference>
<dbReference type="EMBL" id="JASBNA010000043">
    <property type="protein sequence ID" value="KAK7681117.1"/>
    <property type="molecule type" value="Genomic_DNA"/>
</dbReference>
<sequence>MVLNKSKWDKKAKIKYLKKHGLLQPVQEPVVRPKWSSKKQTTQSRIVLQDSDDEEWDSEEDDAFINDFYPQLGETELSKEQKQKVKQQILADLAQKQEQPNESKEQQDGEASGIYLGSEESKQKDMDVKEDLKEEEDKPKLDEFITKDPTRAKPRKLLKAKISDNLLEEYGLSSYKDTVKNKDDYNDIYSRKQKERTLDKIRPDELDGFVIGKSVLGEKPSNNKQHIKQLSEEEKKLDAERTARARQNELYNQMRRTFNPENSTKSKGKVLEINNINVHDPQQLDALNAKIIAHHDDDQIGDEDFERDIDQLLGTPSNSNSNSNPNNVEDTPQEVSLDDLMNDLQLKNGDKSTSTNPQPKSHPHNSDQDFLDDILG</sequence>
<organism evidence="2 3">
    <name type="scientific">Cerrena zonata</name>
    <dbReference type="NCBI Taxonomy" id="2478898"/>
    <lineage>
        <taxon>Eukaryota</taxon>
        <taxon>Fungi</taxon>
        <taxon>Dikarya</taxon>
        <taxon>Basidiomycota</taxon>
        <taxon>Agaricomycotina</taxon>
        <taxon>Agaricomycetes</taxon>
        <taxon>Polyporales</taxon>
        <taxon>Cerrenaceae</taxon>
        <taxon>Cerrena</taxon>
    </lineage>
</organism>
<evidence type="ECO:0000313" key="2">
    <source>
        <dbReference type="EMBL" id="KAK7681117.1"/>
    </source>
</evidence>
<feature type="region of interest" description="Disordered" evidence="1">
    <location>
        <begin position="311"/>
        <end position="376"/>
    </location>
</feature>
<feature type="region of interest" description="Disordered" evidence="1">
    <location>
        <begin position="28"/>
        <end position="148"/>
    </location>
</feature>
<gene>
    <name evidence="2" type="ORF">QCA50_015732</name>
</gene>
<feature type="compositionally biased region" description="Acidic residues" evidence="1">
    <location>
        <begin position="50"/>
        <end position="64"/>
    </location>
</feature>
<evidence type="ECO:0000313" key="3">
    <source>
        <dbReference type="Proteomes" id="UP001385951"/>
    </source>
</evidence>
<comment type="caution">
    <text evidence="2">The sequence shown here is derived from an EMBL/GenBank/DDBJ whole genome shotgun (WGS) entry which is preliminary data.</text>
</comment>
<protein>
    <submittedName>
        <fullName evidence="2">Uncharacterized protein</fullName>
    </submittedName>
</protein>
<feature type="compositionally biased region" description="Basic and acidic residues" evidence="1">
    <location>
        <begin position="119"/>
        <end position="148"/>
    </location>
</feature>
<evidence type="ECO:0000256" key="1">
    <source>
        <dbReference type="SAM" id="MobiDB-lite"/>
    </source>
</evidence>
<accession>A0AAW0FV25</accession>
<dbReference type="AlphaFoldDB" id="A0AAW0FV25"/>
<reference evidence="2 3" key="1">
    <citation type="submission" date="2022-09" db="EMBL/GenBank/DDBJ databases">
        <authorList>
            <person name="Palmer J.M."/>
        </authorList>
    </citation>
    <scope>NUCLEOTIDE SEQUENCE [LARGE SCALE GENOMIC DNA]</scope>
    <source>
        <strain evidence="2 3">DSM 7382</strain>
    </source>
</reference>
<keyword evidence="3" id="KW-1185">Reference proteome</keyword>